<evidence type="ECO:0000313" key="3">
    <source>
        <dbReference type="Proteomes" id="UP001266995"/>
    </source>
</evidence>
<dbReference type="EMBL" id="JAVSNH010000002">
    <property type="protein sequence ID" value="MDT4514689.1"/>
    <property type="molecule type" value="Genomic_DNA"/>
</dbReference>
<dbReference type="AlphaFoldDB" id="A0AAW8VS57"/>
<reference evidence="2" key="1">
    <citation type="submission" date="2023-08" db="EMBL/GenBank/DDBJ databases">
        <title>Reintroducing virulent viruses to syntetic microbiomes.</title>
        <authorList>
            <person name="Wilde J."/>
            <person name="Boyes R."/>
            <person name="Robinson A.V."/>
            <person name="Daisley B.A."/>
            <person name="Allen-Vercoe E."/>
        </authorList>
    </citation>
    <scope>NUCLEOTIDE SEQUENCE</scope>
    <source>
        <strain evidence="2">225I_12FAA</strain>
    </source>
</reference>
<name>A0AAW8VS57_9BACE</name>
<sequence>MSNKRVLFLCLFMLAFMQISAQHVSYKTFQKYALEVYDVVCKKPRGFIDLRTSVNWWPGGMNCGVGFMYDPVFRSKSGDCLIMYPTIGLWSTLRPPVREQLAYEINATLGWVGDVGKQSQQVEVDFEKYVTIWVDDARQYFNADTVFIAQLPIKNPYKEMYNYCTSVYVYKKDRPVLLFKFFFTEEGKQHEQEYLNKLCKRIWYRKGNWVYDKERVIQADYDILYRDRYK</sequence>
<dbReference type="Proteomes" id="UP001266995">
    <property type="component" value="Unassembled WGS sequence"/>
</dbReference>
<evidence type="ECO:0000313" key="2">
    <source>
        <dbReference type="EMBL" id="MDT4514689.1"/>
    </source>
</evidence>
<accession>A0AAW8VS57</accession>
<organism evidence="2 3">
    <name type="scientific">Bacteroides cellulosilyticus</name>
    <dbReference type="NCBI Taxonomy" id="246787"/>
    <lineage>
        <taxon>Bacteria</taxon>
        <taxon>Pseudomonadati</taxon>
        <taxon>Bacteroidota</taxon>
        <taxon>Bacteroidia</taxon>
        <taxon>Bacteroidales</taxon>
        <taxon>Bacteroidaceae</taxon>
        <taxon>Bacteroides</taxon>
    </lineage>
</organism>
<dbReference type="RefSeq" id="WP_195510981.1">
    <property type="nucleotide sequence ID" value="NZ_JADMQL010000006.1"/>
</dbReference>
<proteinExistence type="predicted"/>
<gene>
    <name evidence="2" type="ORF">RO785_27360</name>
</gene>
<keyword evidence="1" id="KW-0732">Signal</keyword>
<comment type="caution">
    <text evidence="2">The sequence shown here is derived from an EMBL/GenBank/DDBJ whole genome shotgun (WGS) entry which is preliminary data.</text>
</comment>
<protein>
    <submittedName>
        <fullName evidence="2">Uncharacterized protein</fullName>
    </submittedName>
</protein>
<feature type="chain" id="PRO_5043846846" evidence="1">
    <location>
        <begin position="22"/>
        <end position="230"/>
    </location>
</feature>
<feature type="signal peptide" evidence="1">
    <location>
        <begin position="1"/>
        <end position="21"/>
    </location>
</feature>
<evidence type="ECO:0000256" key="1">
    <source>
        <dbReference type="SAM" id="SignalP"/>
    </source>
</evidence>